<reference evidence="2" key="1">
    <citation type="journal article" date="2023" name="Nat. Plants">
        <title>Single-cell RNA sequencing provides a high-resolution roadmap for understanding the multicellular compartmentation of specialized metabolism.</title>
        <authorList>
            <person name="Sun S."/>
            <person name="Shen X."/>
            <person name="Li Y."/>
            <person name="Li Y."/>
            <person name="Wang S."/>
            <person name="Li R."/>
            <person name="Zhang H."/>
            <person name="Shen G."/>
            <person name="Guo B."/>
            <person name="Wei J."/>
            <person name="Xu J."/>
            <person name="St-Pierre B."/>
            <person name="Chen S."/>
            <person name="Sun C."/>
        </authorList>
    </citation>
    <scope>NUCLEOTIDE SEQUENCE [LARGE SCALE GENOMIC DNA]</scope>
</reference>
<proteinExistence type="predicted"/>
<sequence length="167" mass="19259">MAFSSKLKLVFLFLHFFSFIPLSLSNPNYLPLNLKKEKDIHELLPKYNLPIGLLPGNVKSYTLSTKDNSFTIELTHHCYVYFKDQLAYYDTHIRGKLAYGKVFDVHGIQAKKLFIWVSVTGMEVDQNSNMIEFHAGAFTQELPAEDFQTIPVCQEKGFQEIEWTSSI</sequence>
<evidence type="ECO:0000313" key="1">
    <source>
        <dbReference type="EMBL" id="KAI5675129.1"/>
    </source>
</evidence>
<gene>
    <name evidence="1" type="ORF">M9H77_06079</name>
</gene>
<keyword evidence="2" id="KW-1185">Reference proteome</keyword>
<name>A0ACC0BR92_CATRO</name>
<dbReference type="EMBL" id="CM044702">
    <property type="protein sequence ID" value="KAI5675129.1"/>
    <property type="molecule type" value="Genomic_DNA"/>
</dbReference>
<comment type="caution">
    <text evidence="1">The sequence shown here is derived from an EMBL/GenBank/DDBJ whole genome shotgun (WGS) entry which is preliminary data.</text>
</comment>
<evidence type="ECO:0000313" key="2">
    <source>
        <dbReference type="Proteomes" id="UP001060085"/>
    </source>
</evidence>
<accession>A0ACC0BR92</accession>
<organism evidence="1 2">
    <name type="scientific">Catharanthus roseus</name>
    <name type="common">Madagascar periwinkle</name>
    <name type="synonym">Vinca rosea</name>
    <dbReference type="NCBI Taxonomy" id="4058"/>
    <lineage>
        <taxon>Eukaryota</taxon>
        <taxon>Viridiplantae</taxon>
        <taxon>Streptophyta</taxon>
        <taxon>Embryophyta</taxon>
        <taxon>Tracheophyta</taxon>
        <taxon>Spermatophyta</taxon>
        <taxon>Magnoliopsida</taxon>
        <taxon>eudicotyledons</taxon>
        <taxon>Gunneridae</taxon>
        <taxon>Pentapetalae</taxon>
        <taxon>asterids</taxon>
        <taxon>lamiids</taxon>
        <taxon>Gentianales</taxon>
        <taxon>Apocynaceae</taxon>
        <taxon>Rauvolfioideae</taxon>
        <taxon>Vinceae</taxon>
        <taxon>Catharanthinae</taxon>
        <taxon>Catharanthus</taxon>
    </lineage>
</organism>
<dbReference type="Proteomes" id="UP001060085">
    <property type="component" value="Linkage Group LG02"/>
</dbReference>
<protein>
    <submittedName>
        <fullName evidence="1">Uncharacterized protein</fullName>
    </submittedName>
</protein>